<dbReference type="AlphaFoldDB" id="A0A2X3CJV1"/>
<evidence type="ECO:0000313" key="1">
    <source>
        <dbReference type="EMBL" id="SQC08795.1"/>
    </source>
</evidence>
<dbReference type="EMBL" id="UAWO01000002">
    <property type="protein sequence ID" value="SQC08795.1"/>
    <property type="molecule type" value="Genomic_DNA"/>
</dbReference>
<proteinExistence type="predicted"/>
<sequence length="42" mass="5194">MNDELRKEMLKRLEQMRLSKKDIFIRERTYTNLLKVNLIIIS</sequence>
<dbReference type="RefSeq" id="WP_278335785.1">
    <property type="nucleotide sequence ID" value="NZ_CATNYA010000033.1"/>
</dbReference>
<dbReference type="Proteomes" id="UP000250234">
    <property type="component" value="Unassembled WGS sequence"/>
</dbReference>
<organism evidence="1 2">
    <name type="scientific">Clostridium perfringens</name>
    <dbReference type="NCBI Taxonomy" id="1502"/>
    <lineage>
        <taxon>Bacteria</taxon>
        <taxon>Bacillati</taxon>
        <taxon>Bacillota</taxon>
        <taxon>Clostridia</taxon>
        <taxon>Eubacteriales</taxon>
        <taxon>Clostridiaceae</taxon>
        <taxon>Clostridium</taxon>
    </lineage>
</organism>
<protein>
    <submittedName>
        <fullName evidence="1">Uncharacterized protein</fullName>
    </submittedName>
</protein>
<reference evidence="1 2" key="1">
    <citation type="submission" date="2018-06" db="EMBL/GenBank/DDBJ databases">
        <authorList>
            <consortium name="Pathogen Informatics"/>
            <person name="Doyle S."/>
        </authorList>
    </citation>
    <scope>NUCLEOTIDE SEQUENCE [LARGE SCALE GENOMIC DNA]</scope>
    <source>
        <strain evidence="1 2">NCTC8081</strain>
    </source>
</reference>
<accession>A0A2X3CJV1</accession>
<name>A0A2X3CJV1_CLOPF</name>
<evidence type="ECO:0000313" key="2">
    <source>
        <dbReference type="Proteomes" id="UP000250234"/>
    </source>
</evidence>
<gene>
    <name evidence="1" type="ORF">NCTC8081_02754</name>
</gene>